<dbReference type="EMBL" id="JAJEPU010000066">
    <property type="protein sequence ID" value="MCC2165929.1"/>
    <property type="molecule type" value="Genomic_DNA"/>
</dbReference>
<dbReference type="PROSITE" id="PS50901">
    <property type="entry name" value="FTSK"/>
    <property type="match status" value="1"/>
</dbReference>
<feature type="domain" description="FtsK" evidence="2">
    <location>
        <begin position="21"/>
        <end position="189"/>
    </location>
</feature>
<dbReference type="Pfam" id="PF00004">
    <property type="entry name" value="AAA"/>
    <property type="match status" value="1"/>
</dbReference>
<dbReference type="SMART" id="SM00382">
    <property type="entry name" value="AAA"/>
    <property type="match status" value="1"/>
</dbReference>
<dbReference type="Proteomes" id="UP001198962">
    <property type="component" value="Unassembled WGS sequence"/>
</dbReference>
<comment type="caution">
    <text evidence="3">The sequence shown here is derived from an EMBL/GenBank/DDBJ whole genome shotgun (WGS) entry which is preliminary data.</text>
</comment>
<keyword evidence="1" id="KW-0547">Nucleotide-binding</keyword>
<dbReference type="AlphaFoldDB" id="A0AAE3AQE5"/>
<dbReference type="GO" id="GO:0016887">
    <property type="term" value="F:ATP hydrolysis activity"/>
    <property type="evidence" value="ECO:0007669"/>
    <property type="project" value="InterPro"/>
</dbReference>
<organism evidence="3 4">
    <name type="scientific">Brotaphodocola catenula</name>
    <dbReference type="NCBI Taxonomy" id="2885361"/>
    <lineage>
        <taxon>Bacteria</taxon>
        <taxon>Bacillati</taxon>
        <taxon>Bacillota</taxon>
        <taxon>Clostridia</taxon>
        <taxon>Lachnospirales</taxon>
        <taxon>Lachnospiraceae</taxon>
        <taxon>Brotaphodocola</taxon>
    </lineage>
</organism>
<protein>
    <submittedName>
        <fullName evidence="3">AAA family ATPase</fullName>
    </submittedName>
</protein>
<accession>A0AAE3AQE5</accession>
<name>A0AAE3AQE5_9FIRM</name>
<evidence type="ECO:0000256" key="1">
    <source>
        <dbReference type="PROSITE-ProRule" id="PRU00289"/>
    </source>
</evidence>
<dbReference type="Gene3D" id="3.40.50.300">
    <property type="entry name" value="P-loop containing nucleotide triphosphate hydrolases"/>
    <property type="match status" value="1"/>
</dbReference>
<dbReference type="CDD" id="cd00009">
    <property type="entry name" value="AAA"/>
    <property type="match status" value="1"/>
</dbReference>
<proteinExistence type="predicted"/>
<reference evidence="3" key="1">
    <citation type="submission" date="2021-10" db="EMBL/GenBank/DDBJ databases">
        <title>Anaerobic single-cell dispensing facilitates the cultivation of human gut bacteria.</title>
        <authorList>
            <person name="Afrizal A."/>
        </authorList>
    </citation>
    <scope>NUCLEOTIDE SEQUENCE</scope>
    <source>
        <strain evidence="3">CLA-AA-H274</strain>
    </source>
</reference>
<dbReference type="GO" id="GO:0003677">
    <property type="term" value="F:DNA binding"/>
    <property type="evidence" value="ECO:0007669"/>
    <property type="project" value="InterPro"/>
</dbReference>
<sequence length="240" mass="27696">MTDFGIIYPFVDEYFYQAGVVRWVTWDMKKDGYRILLSGPSGSGKTTLAQGILSKTAKHLTDCQIFVLDYKNIDFSYLDGAKHFFKFEDTTQGFLEFFDIFEERLKSNQNYPYMLLYIDEYPSWILSFSSKEQKEILAKMARLLNLSRAKQIHVMVSCQKPLGELFATGSRESFSHKILLQAPSRETVGMIMPNFKDEIKTCPTGVGYCTVNDANLTQIRVPFPHNLDAMRQDLWNAVNR</sequence>
<evidence type="ECO:0000313" key="3">
    <source>
        <dbReference type="EMBL" id="MCC2165929.1"/>
    </source>
</evidence>
<feature type="binding site" evidence="1">
    <location>
        <begin position="39"/>
        <end position="46"/>
    </location>
    <ligand>
        <name>ATP</name>
        <dbReference type="ChEBI" id="CHEBI:30616"/>
    </ligand>
</feature>
<dbReference type="InterPro" id="IPR003959">
    <property type="entry name" value="ATPase_AAA_core"/>
</dbReference>
<dbReference type="InterPro" id="IPR003593">
    <property type="entry name" value="AAA+_ATPase"/>
</dbReference>
<keyword evidence="1" id="KW-0067">ATP-binding</keyword>
<evidence type="ECO:0000259" key="2">
    <source>
        <dbReference type="PROSITE" id="PS50901"/>
    </source>
</evidence>
<dbReference type="GO" id="GO:0005524">
    <property type="term" value="F:ATP binding"/>
    <property type="evidence" value="ECO:0007669"/>
    <property type="project" value="UniProtKB-UniRule"/>
</dbReference>
<dbReference type="SUPFAM" id="SSF52540">
    <property type="entry name" value="P-loop containing nucleoside triphosphate hydrolases"/>
    <property type="match status" value="1"/>
</dbReference>
<gene>
    <name evidence="3" type="ORF">LKD32_13820</name>
</gene>
<keyword evidence="4" id="KW-1185">Reference proteome</keyword>
<dbReference type="RefSeq" id="WP_308452115.1">
    <property type="nucleotide sequence ID" value="NZ_JAJEPU010000066.1"/>
</dbReference>
<evidence type="ECO:0000313" key="4">
    <source>
        <dbReference type="Proteomes" id="UP001198962"/>
    </source>
</evidence>
<dbReference type="InterPro" id="IPR027417">
    <property type="entry name" value="P-loop_NTPase"/>
</dbReference>
<dbReference type="InterPro" id="IPR002543">
    <property type="entry name" value="FtsK_dom"/>
</dbReference>